<dbReference type="RefSeq" id="WP_156051852.1">
    <property type="nucleotide sequence ID" value="NZ_JOEF01000048.1"/>
</dbReference>
<keyword evidence="1" id="KW-0732">Signal</keyword>
<name>A0A1G9RMD5_ALLAB</name>
<gene>
    <name evidence="2" type="ORF">SAMN04489726_0558</name>
</gene>
<dbReference type="EMBL" id="LT629701">
    <property type="protein sequence ID" value="SDM24416.1"/>
    <property type="molecule type" value="Genomic_DNA"/>
</dbReference>
<dbReference type="AlphaFoldDB" id="A0A1G9RMD5"/>
<keyword evidence="3" id="KW-1185">Reference proteome</keyword>
<evidence type="ECO:0000313" key="2">
    <source>
        <dbReference type="EMBL" id="SDM24416.1"/>
    </source>
</evidence>
<dbReference type="STRING" id="211114.SAMN04489726_0558"/>
<evidence type="ECO:0008006" key="4">
    <source>
        <dbReference type="Google" id="ProtNLM"/>
    </source>
</evidence>
<dbReference type="OrthoDB" id="10010478at2"/>
<evidence type="ECO:0000313" key="3">
    <source>
        <dbReference type="Proteomes" id="UP000183376"/>
    </source>
</evidence>
<accession>A0A1G9RMD5</accession>
<dbReference type="Proteomes" id="UP000183376">
    <property type="component" value="Chromosome I"/>
</dbReference>
<protein>
    <recommendedName>
        <fullName evidence="4">Secreted protein</fullName>
    </recommendedName>
</protein>
<proteinExistence type="predicted"/>
<reference evidence="2 3" key="1">
    <citation type="submission" date="2016-10" db="EMBL/GenBank/DDBJ databases">
        <authorList>
            <person name="de Groot N.N."/>
        </authorList>
    </citation>
    <scope>NUCLEOTIDE SEQUENCE [LARGE SCALE GENOMIC DNA]</scope>
    <source>
        <strain evidence="2 3">DSM 44149</strain>
    </source>
</reference>
<organism evidence="2 3">
    <name type="scientific">Allokutzneria albata</name>
    <name type="common">Kibdelosporangium albatum</name>
    <dbReference type="NCBI Taxonomy" id="211114"/>
    <lineage>
        <taxon>Bacteria</taxon>
        <taxon>Bacillati</taxon>
        <taxon>Actinomycetota</taxon>
        <taxon>Actinomycetes</taxon>
        <taxon>Pseudonocardiales</taxon>
        <taxon>Pseudonocardiaceae</taxon>
        <taxon>Allokutzneria</taxon>
    </lineage>
</organism>
<sequence>MLRRIGAVVAIAAVGALLPVGVASADQTGDCRASASIPVYKGGRIHATASVNCNKAHADLKVRAWVVRDGSLKTPADKVCRGARTCSVTASEPNSAGNQKWCTVARAFNFGPGYARDEKCEYGDF</sequence>
<feature type="signal peptide" evidence="1">
    <location>
        <begin position="1"/>
        <end position="25"/>
    </location>
</feature>
<evidence type="ECO:0000256" key="1">
    <source>
        <dbReference type="SAM" id="SignalP"/>
    </source>
</evidence>
<feature type="chain" id="PRO_5009245426" description="Secreted protein" evidence="1">
    <location>
        <begin position="26"/>
        <end position="125"/>
    </location>
</feature>